<evidence type="ECO:0000259" key="8">
    <source>
        <dbReference type="PROSITE" id="PS50928"/>
    </source>
</evidence>
<evidence type="ECO:0000256" key="3">
    <source>
        <dbReference type="ARBA" id="ARBA00022475"/>
    </source>
</evidence>
<organism evidence="9">
    <name type="scientific">Scrofimicrobium appendicitidis</name>
    <dbReference type="NCBI Taxonomy" id="3079930"/>
    <lineage>
        <taxon>Bacteria</taxon>
        <taxon>Bacillati</taxon>
        <taxon>Actinomycetota</taxon>
        <taxon>Actinomycetes</taxon>
        <taxon>Actinomycetales</taxon>
        <taxon>Actinomycetaceae</taxon>
        <taxon>Scrofimicrobium</taxon>
    </lineage>
</organism>
<keyword evidence="6 7" id="KW-0472">Membrane</keyword>
<dbReference type="GO" id="GO:0005886">
    <property type="term" value="C:plasma membrane"/>
    <property type="evidence" value="ECO:0007669"/>
    <property type="project" value="UniProtKB-SubCell"/>
</dbReference>
<dbReference type="EMBL" id="CP138335">
    <property type="protein sequence ID" value="XBW07149.1"/>
    <property type="molecule type" value="Genomic_DNA"/>
</dbReference>
<dbReference type="SUPFAM" id="SSF161098">
    <property type="entry name" value="MetI-like"/>
    <property type="match status" value="1"/>
</dbReference>
<feature type="transmembrane region" description="Helical" evidence="7">
    <location>
        <begin position="96"/>
        <end position="117"/>
    </location>
</feature>
<evidence type="ECO:0000256" key="1">
    <source>
        <dbReference type="ARBA" id="ARBA00004651"/>
    </source>
</evidence>
<comment type="subcellular location">
    <subcellularLocation>
        <location evidence="1 7">Cell membrane</location>
        <topology evidence="1 7">Multi-pass membrane protein</topology>
    </subcellularLocation>
</comment>
<dbReference type="Pfam" id="PF00528">
    <property type="entry name" value="BPD_transp_1"/>
    <property type="match status" value="1"/>
</dbReference>
<keyword evidence="2 7" id="KW-0813">Transport</keyword>
<evidence type="ECO:0000256" key="2">
    <source>
        <dbReference type="ARBA" id="ARBA00022448"/>
    </source>
</evidence>
<keyword evidence="5 7" id="KW-1133">Transmembrane helix</keyword>
<dbReference type="KEGG" id="sapp:SAC06_05690"/>
<feature type="transmembrane region" description="Helical" evidence="7">
    <location>
        <begin position="123"/>
        <end position="144"/>
    </location>
</feature>
<dbReference type="PANTHER" id="PTHR30151">
    <property type="entry name" value="ALKANE SULFONATE ABC TRANSPORTER-RELATED, MEMBRANE SUBUNIT"/>
    <property type="match status" value="1"/>
</dbReference>
<dbReference type="InterPro" id="IPR035906">
    <property type="entry name" value="MetI-like_sf"/>
</dbReference>
<gene>
    <name evidence="9" type="ORF">SAC06_05690</name>
</gene>
<keyword evidence="3" id="KW-1003">Cell membrane</keyword>
<dbReference type="GO" id="GO:0055085">
    <property type="term" value="P:transmembrane transport"/>
    <property type="evidence" value="ECO:0007669"/>
    <property type="project" value="InterPro"/>
</dbReference>
<dbReference type="PANTHER" id="PTHR30151:SF20">
    <property type="entry name" value="ABC TRANSPORTER PERMEASE PROTEIN HI_0355-RELATED"/>
    <property type="match status" value="1"/>
</dbReference>
<evidence type="ECO:0000313" key="9">
    <source>
        <dbReference type="EMBL" id="XBW07149.1"/>
    </source>
</evidence>
<feature type="domain" description="ABC transmembrane type-1" evidence="8">
    <location>
        <begin position="55"/>
        <end position="240"/>
    </location>
</feature>
<keyword evidence="4 7" id="KW-0812">Transmembrane</keyword>
<feature type="transmembrane region" description="Helical" evidence="7">
    <location>
        <begin position="221"/>
        <end position="242"/>
    </location>
</feature>
<feature type="transmembrane region" description="Helical" evidence="7">
    <location>
        <begin position="186"/>
        <end position="209"/>
    </location>
</feature>
<dbReference type="Gene3D" id="1.10.3720.10">
    <property type="entry name" value="MetI-like"/>
    <property type="match status" value="1"/>
</dbReference>
<sequence>MGTANRWLAWLAPLSLLAFLFLVWLIASGSTSALFLPSPRDFFARAADLFGTRWFWNRTAITFGEALLGSLVGAAVAIPTSWLIHRSRFVNAALQPFLGATQAIPAVALAPLLVLWVGRGLGAIVLLCALMVFFPILVATTVGLRHLDQDVIDAASLDGAHGLRMIVSIEAPLVAPSLLGGIRNGFTLSVTGAVIGEMVMGGAGLGQLLSQQQHNLDTAGMFVTVAVLCALAMVAYSAVYLLERRGKRLVGNSRERRGSRNA</sequence>
<name>A0AAU7V4Y6_9ACTO</name>
<dbReference type="PROSITE" id="PS50928">
    <property type="entry name" value="ABC_TM1"/>
    <property type="match status" value="1"/>
</dbReference>
<dbReference type="RefSeq" id="WP_350257355.1">
    <property type="nucleotide sequence ID" value="NZ_CP138335.1"/>
</dbReference>
<evidence type="ECO:0000256" key="4">
    <source>
        <dbReference type="ARBA" id="ARBA00022692"/>
    </source>
</evidence>
<reference evidence="9" key="1">
    <citation type="submission" date="2023-11" db="EMBL/GenBank/DDBJ databases">
        <title>Scrofimicrobium hongkongense sp. nov., isolated from a patient with peritonitis.</title>
        <authorList>
            <person name="Lao H.Y."/>
            <person name="Wong A.Y.P."/>
            <person name="Ng T.L."/>
            <person name="Wong R.Y.L."/>
            <person name="Yau M.C.Y."/>
            <person name="Lam J.Y.W."/>
            <person name="Siu G.K.H."/>
        </authorList>
    </citation>
    <scope>NUCLEOTIDE SEQUENCE</scope>
    <source>
        <strain evidence="9">R131</strain>
    </source>
</reference>
<comment type="similarity">
    <text evidence="7">Belongs to the binding-protein-dependent transport system permease family.</text>
</comment>
<evidence type="ECO:0000256" key="5">
    <source>
        <dbReference type="ARBA" id="ARBA00022989"/>
    </source>
</evidence>
<feature type="transmembrane region" description="Helical" evidence="7">
    <location>
        <begin position="59"/>
        <end position="84"/>
    </location>
</feature>
<dbReference type="AlphaFoldDB" id="A0AAU7V4Y6"/>
<protein>
    <submittedName>
        <fullName evidence="9">ABC transporter permease</fullName>
    </submittedName>
</protein>
<dbReference type="InterPro" id="IPR000515">
    <property type="entry name" value="MetI-like"/>
</dbReference>
<accession>A0AAU7V4Y6</accession>
<evidence type="ECO:0000256" key="6">
    <source>
        <dbReference type="ARBA" id="ARBA00023136"/>
    </source>
</evidence>
<evidence type="ECO:0000256" key="7">
    <source>
        <dbReference type="RuleBase" id="RU363032"/>
    </source>
</evidence>
<proteinExistence type="inferred from homology"/>